<feature type="transmembrane region" description="Helical" evidence="1">
    <location>
        <begin position="158"/>
        <end position="177"/>
    </location>
</feature>
<keyword evidence="1" id="KW-0472">Membrane</keyword>
<dbReference type="Proteomes" id="UP000001964">
    <property type="component" value="Chromosome"/>
</dbReference>
<proteinExistence type="predicted"/>
<evidence type="ECO:0000256" key="1">
    <source>
        <dbReference type="SAM" id="Phobius"/>
    </source>
</evidence>
<reference evidence="2 3" key="1">
    <citation type="submission" date="2006-08" db="EMBL/GenBank/DDBJ databases">
        <title>Complete sequence of Maricaulis maris MCS10.</title>
        <authorList>
            <consortium name="US DOE Joint Genome Institute"/>
            <person name="Copeland A."/>
            <person name="Lucas S."/>
            <person name="Lapidus A."/>
            <person name="Barry K."/>
            <person name="Detter J.C."/>
            <person name="Glavina del Rio T."/>
            <person name="Hammon N."/>
            <person name="Israni S."/>
            <person name="Dalin E."/>
            <person name="Tice H."/>
            <person name="Pitluck S."/>
            <person name="Saunders E."/>
            <person name="Brettin T."/>
            <person name="Bruce D."/>
            <person name="Han C."/>
            <person name="Tapia R."/>
            <person name="Gilna P."/>
            <person name="Schmutz J."/>
            <person name="Larimer F."/>
            <person name="Land M."/>
            <person name="Hauser L."/>
            <person name="Kyrpides N."/>
            <person name="Mikhailova N."/>
            <person name="Viollier P."/>
            <person name="Stephens C."/>
            <person name="Richardson P."/>
        </authorList>
    </citation>
    <scope>NUCLEOTIDE SEQUENCE [LARGE SCALE GENOMIC DNA]</scope>
    <source>
        <strain evidence="2 3">MCS10</strain>
    </source>
</reference>
<evidence type="ECO:0008006" key="4">
    <source>
        <dbReference type="Google" id="ProtNLM"/>
    </source>
</evidence>
<feature type="transmembrane region" description="Helical" evidence="1">
    <location>
        <begin position="106"/>
        <end position="128"/>
    </location>
</feature>
<evidence type="ECO:0000313" key="2">
    <source>
        <dbReference type="EMBL" id="ABI66428.1"/>
    </source>
</evidence>
<dbReference type="STRING" id="394221.Mmar10_2136"/>
<dbReference type="AlphaFoldDB" id="Q0AMQ9"/>
<dbReference type="eggNOG" id="ENOG5030VA3">
    <property type="taxonomic scope" value="Bacteria"/>
</dbReference>
<dbReference type="Pfam" id="PF11188">
    <property type="entry name" value="DUF2975"/>
    <property type="match status" value="1"/>
</dbReference>
<organism evidence="2 3">
    <name type="scientific">Maricaulis maris (strain MCS10)</name>
    <name type="common">Caulobacter maris</name>
    <dbReference type="NCBI Taxonomy" id="394221"/>
    <lineage>
        <taxon>Bacteria</taxon>
        <taxon>Pseudomonadati</taxon>
        <taxon>Pseudomonadota</taxon>
        <taxon>Alphaproteobacteria</taxon>
        <taxon>Maricaulales</taxon>
        <taxon>Maricaulaceae</taxon>
        <taxon>Maricaulis</taxon>
    </lineage>
</organism>
<feature type="transmembrane region" description="Helical" evidence="1">
    <location>
        <begin position="74"/>
        <end position="94"/>
    </location>
</feature>
<keyword evidence="1" id="KW-1133">Transmembrane helix</keyword>
<keyword evidence="1" id="KW-0812">Transmembrane</keyword>
<accession>Q0AMQ9</accession>
<feature type="transmembrane region" description="Helical" evidence="1">
    <location>
        <begin position="22"/>
        <end position="44"/>
    </location>
</feature>
<name>Q0AMQ9_MARMM</name>
<dbReference type="InterPro" id="IPR021354">
    <property type="entry name" value="DUF2975"/>
</dbReference>
<sequence>MVSETSPDLTRSDRHIRGLSQFMMWAVTLLAGLLPIIVWGMWLFPDISGIAAQPAPGGGFGGGDLGWYVWPVRLGAAGLSTIGIAITVYGLLNLRTLFRQAMQGRYFSADAVIGFRQFALASLVGALWQPLEHTLTGVYLTVSNPHVPNALEISLGSGNLEAIGAALLFFVIAFILAEGRKRHEELELIL</sequence>
<dbReference type="RefSeq" id="WP_011644073.1">
    <property type="nucleotide sequence ID" value="NC_008347.1"/>
</dbReference>
<protein>
    <recommendedName>
        <fullName evidence="4">DUF2975 family protein</fullName>
    </recommendedName>
</protein>
<gene>
    <name evidence="2" type="ordered locus">Mmar10_2136</name>
</gene>
<evidence type="ECO:0000313" key="3">
    <source>
        <dbReference type="Proteomes" id="UP000001964"/>
    </source>
</evidence>
<dbReference type="EMBL" id="CP000449">
    <property type="protein sequence ID" value="ABI66428.1"/>
    <property type="molecule type" value="Genomic_DNA"/>
</dbReference>
<dbReference type="HOGENOM" id="CLU_1426467_0_0_5"/>
<dbReference type="OrthoDB" id="7630662at2"/>
<keyword evidence="3" id="KW-1185">Reference proteome</keyword>
<dbReference type="KEGG" id="mmr:Mmar10_2136"/>